<reference evidence="1 2" key="1">
    <citation type="journal article" date="2020" name="Cell">
        <title>Large-Scale Comparative Analyses of Tick Genomes Elucidate Their Genetic Diversity and Vector Capacities.</title>
        <authorList>
            <consortium name="Tick Genome and Microbiome Consortium (TIGMIC)"/>
            <person name="Jia N."/>
            <person name="Wang J."/>
            <person name="Shi W."/>
            <person name="Du L."/>
            <person name="Sun Y."/>
            <person name="Zhan W."/>
            <person name="Jiang J.F."/>
            <person name="Wang Q."/>
            <person name="Zhang B."/>
            <person name="Ji P."/>
            <person name="Bell-Sakyi L."/>
            <person name="Cui X.M."/>
            <person name="Yuan T.T."/>
            <person name="Jiang B.G."/>
            <person name="Yang W.F."/>
            <person name="Lam T.T."/>
            <person name="Chang Q.C."/>
            <person name="Ding S.J."/>
            <person name="Wang X.J."/>
            <person name="Zhu J.G."/>
            <person name="Ruan X.D."/>
            <person name="Zhao L."/>
            <person name="Wei J.T."/>
            <person name="Ye R.Z."/>
            <person name="Que T.C."/>
            <person name="Du C.H."/>
            <person name="Zhou Y.H."/>
            <person name="Cheng J.X."/>
            <person name="Dai P.F."/>
            <person name="Guo W.B."/>
            <person name="Han X.H."/>
            <person name="Huang E.J."/>
            <person name="Li L.F."/>
            <person name="Wei W."/>
            <person name="Gao Y.C."/>
            <person name="Liu J.Z."/>
            <person name="Shao H.Z."/>
            <person name="Wang X."/>
            <person name="Wang C.C."/>
            <person name="Yang T.C."/>
            <person name="Huo Q.B."/>
            <person name="Li W."/>
            <person name="Chen H.Y."/>
            <person name="Chen S.E."/>
            <person name="Zhou L.G."/>
            <person name="Ni X.B."/>
            <person name="Tian J.H."/>
            <person name="Sheng Y."/>
            <person name="Liu T."/>
            <person name="Pan Y.S."/>
            <person name="Xia L.Y."/>
            <person name="Li J."/>
            <person name="Zhao F."/>
            <person name="Cao W.C."/>
        </authorList>
    </citation>
    <scope>NUCLEOTIDE SEQUENCE [LARGE SCALE GENOMIC DNA]</scope>
    <source>
        <strain evidence="1">Iper-2018</strain>
    </source>
</reference>
<gene>
    <name evidence="1" type="ORF">HPB47_007369</name>
</gene>
<dbReference type="EMBL" id="JABSTQ010011067">
    <property type="protein sequence ID" value="KAG0415475.1"/>
    <property type="molecule type" value="Genomic_DNA"/>
</dbReference>
<protein>
    <submittedName>
        <fullName evidence="1">Uncharacterized protein</fullName>
    </submittedName>
</protein>
<dbReference type="Proteomes" id="UP000805193">
    <property type="component" value="Unassembled WGS sequence"/>
</dbReference>
<sequence length="86" mass="9401">LQRASAFLLHGLRTGCVFTAKDLHCINSAVDPHCPTCKVPEDFDHLLWDCATLTKERTSLFDDLQYAGVAHATTEEILFPTGPAGT</sequence>
<organism evidence="1 2">
    <name type="scientific">Ixodes persulcatus</name>
    <name type="common">Taiga tick</name>
    <dbReference type="NCBI Taxonomy" id="34615"/>
    <lineage>
        <taxon>Eukaryota</taxon>
        <taxon>Metazoa</taxon>
        <taxon>Ecdysozoa</taxon>
        <taxon>Arthropoda</taxon>
        <taxon>Chelicerata</taxon>
        <taxon>Arachnida</taxon>
        <taxon>Acari</taxon>
        <taxon>Parasitiformes</taxon>
        <taxon>Ixodida</taxon>
        <taxon>Ixodoidea</taxon>
        <taxon>Ixodidae</taxon>
        <taxon>Ixodinae</taxon>
        <taxon>Ixodes</taxon>
    </lineage>
</organism>
<name>A0AC60P7U7_IXOPE</name>
<feature type="non-terminal residue" evidence="1">
    <location>
        <position position="86"/>
    </location>
</feature>
<evidence type="ECO:0000313" key="1">
    <source>
        <dbReference type="EMBL" id="KAG0415475.1"/>
    </source>
</evidence>
<proteinExistence type="predicted"/>
<evidence type="ECO:0000313" key="2">
    <source>
        <dbReference type="Proteomes" id="UP000805193"/>
    </source>
</evidence>
<accession>A0AC60P7U7</accession>
<feature type="non-terminal residue" evidence="1">
    <location>
        <position position="1"/>
    </location>
</feature>
<comment type="caution">
    <text evidence="1">The sequence shown here is derived from an EMBL/GenBank/DDBJ whole genome shotgun (WGS) entry which is preliminary data.</text>
</comment>
<keyword evidence="2" id="KW-1185">Reference proteome</keyword>